<dbReference type="CDD" id="cd01948">
    <property type="entry name" value="EAL"/>
    <property type="match status" value="1"/>
</dbReference>
<dbReference type="PANTHER" id="PTHR33121">
    <property type="entry name" value="CYCLIC DI-GMP PHOSPHODIESTERASE PDEF"/>
    <property type="match status" value="1"/>
</dbReference>
<dbReference type="SUPFAM" id="SSF141868">
    <property type="entry name" value="EAL domain-like"/>
    <property type="match status" value="1"/>
</dbReference>
<evidence type="ECO:0000259" key="3">
    <source>
        <dbReference type="PROSITE" id="PS50883"/>
    </source>
</evidence>
<evidence type="ECO:0000313" key="4">
    <source>
        <dbReference type="EMBL" id="TPD61890.1"/>
    </source>
</evidence>
<keyword evidence="2" id="KW-1133">Transmembrane helix</keyword>
<feature type="domain" description="EAL" evidence="3">
    <location>
        <begin position="164"/>
        <end position="409"/>
    </location>
</feature>
<keyword evidence="2" id="KW-0472">Membrane</keyword>
<feature type="transmembrane region" description="Helical" evidence="2">
    <location>
        <begin position="40"/>
        <end position="60"/>
    </location>
</feature>
<dbReference type="PROSITE" id="PS50883">
    <property type="entry name" value="EAL"/>
    <property type="match status" value="1"/>
</dbReference>
<dbReference type="Pfam" id="PF00563">
    <property type="entry name" value="EAL"/>
    <property type="match status" value="1"/>
</dbReference>
<name>A0A501PN12_9PROT</name>
<feature type="transmembrane region" description="Helical" evidence="2">
    <location>
        <begin position="7"/>
        <end position="28"/>
    </location>
</feature>
<dbReference type="Proteomes" id="UP000319148">
    <property type="component" value="Unassembled WGS sequence"/>
</dbReference>
<keyword evidence="1" id="KW-0175">Coiled coil</keyword>
<evidence type="ECO:0000313" key="5">
    <source>
        <dbReference type="Proteomes" id="UP000319148"/>
    </source>
</evidence>
<dbReference type="SMART" id="SM00052">
    <property type="entry name" value="EAL"/>
    <property type="match status" value="1"/>
</dbReference>
<organism evidence="4 5">
    <name type="scientific">Emcibacter nanhaiensis</name>
    <dbReference type="NCBI Taxonomy" id="1505037"/>
    <lineage>
        <taxon>Bacteria</taxon>
        <taxon>Pseudomonadati</taxon>
        <taxon>Pseudomonadota</taxon>
        <taxon>Alphaproteobacteria</taxon>
        <taxon>Emcibacterales</taxon>
        <taxon>Emcibacteraceae</taxon>
        <taxon>Emcibacter</taxon>
    </lineage>
</organism>
<dbReference type="GO" id="GO:0071111">
    <property type="term" value="F:cyclic-guanylate-specific phosphodiesterase activity"/>
    <property type="evidence" value="ECO:0007669"/>
    <property type="project" value="InterPro"/>
</dbReference>
<comment type="caution">
    <text evidence="4">The sequence shown here is derived from an EMBL/GenBank/DDBJ whole genome shotgun (WGS) entry which is preliminary data.</text>
</comment>
<dbReference type="AlphaFoldDB" id="A0A501PN12"/>
<proteinExistence type="predicted"/>
<feature type="coiled-coil region" evidence="1">
    <location>
        <begin position="78"/>
        <end position="105"/>
    </location>
</feature>
<accession>A0A501PN12</accession>
<dbReference type="InterPro" id="IPR035919">
    <property type="entry name" value="EAL_sf"/>
</dbReference>
<sequence>MRQYMNILAHILILASYAVVAVLVYLVSPEIFTSMAPGTSMVLGAAVFLVSMQLHGLYIFRMGRQDMASRLMDLHQDYQMSLDRLEEVRLELQKHEEKINRADFSQNAEIISEMRVLQTLLNQVVEKSGKRLTDHVANEELARQISSSSLGTGLADQEGRDRSDEEILRIMHYALEDNRVDLYLQPIVALPSRRVVYFEAYSRVRDERDNVIFPSQYIQLAEDSGLVGTLDNLLLFRCIQVIRRLGPRKPDLRFFCNISSVSLNDQEFFPQFIDFMLENHELADRLVFEFSQQDVMRHSATVARSLASLGRRGFRFSMDKVFDYNIDLGDLASRYFRYVKMDAGALLEQEADIHPDDIKEAFARYDIDLIIEKIEDEQTILEVLDFGMDFGQGYLFGEPRLSSDPSLNL</sequence>
<keyword evidence="5" id="KW-1185">Reference proteome</keyword>
<keyword evidence="2" id="KW-0812">Transmembrane</keyword>
<evidence type="ECO:0000256" key="1">
    <source>
        <dbReference type="SAM" id="Coils"/>
    </source>
</evidence>
<dbReference type="EMBL" id="VFIY01000005">
    <property type="protein sequence ID" value="TPD61890.1"/>
    <property type="molecule type" value="Genomic_DNA"/>
</dbReference>
<gene>
    <name evidence="4" type="ORF">FIV46_06700</name>
</gene>
<dbReference type="OrthoDB" id="7178689at2"/>
<dbReference type="InterPro" id="IPR050706">
    <property type="entry name" value="Cyclic-di-GMP_PDE-like"/>
</dbReference>
<dbReference type="Gene3D" id="3.20.20.450">
    <property type="entry name" value="EAL domain"/>
    <property type="match status" value="1"/>
</dbReference>
<evidence type="ECO:0000256" key="2">
    <source>
        <dbReference type="SAM" id="Phobius"/>
    </source>
</evidence>
<dbReference type="PANTHER" id="PTHR33121:SF79">
    <property type="entry name" value="CYCLIC DI-GMP PHOSPHODIESTERASE PDED-RELATED"/>
    <property type="match status" value="1"/>
</dbReference>
<dbReference type="InterPro" id="IPR001633">
    <property type="entry name" value="EAL_dom"/>
</dbReference>
<reference evidence="5" key="1">
    <citation type="submission" date="2019-06" db="EMBL/GenBank/DDBJ databases">
        <title>The complete genome of Emcibacter congregatus ZYLT.</title>
        <authorList>
            <person name="Zhao Z."/>
        </authorList>
    </citation>
    <scope>NUCLEOTIDE SEQUENCE [LARGE SCALE GENOMIC DNA]</scope>
    <source>
        <strain evidence="5">MCCC 1A06723</strain>
    </source>
</reference>
<protein>
    <submittedName>
        <fullName evidence="4">EAL domain-containing protein</fullName>
    </submittedName>
</protein>